<dbReference type="AlphaFoldDB" id="A0A7J6TPS3"/>
<feature type="coiled-coil region" evidence="3">
    <location>
        <begin position="212"/>
        <end position="246"/>
    </location>
</feature>
<dbReference type="SUPFAM" id="SSF46579">
    <property type="entry name" value="Prefoldin"/>
    <property type="match status" value="1"/>
</dbReference>
<dbReference type="EMBL" id="JABANM010005667">
    <property type="protein sequence ID" value="KAF4747213.1"/>
    <property type="molecule type" value="Genomic_DNA"/>
</dbReference>
<evidence type="ECO:0000256" key="1">
    <source>
        <dbReference type="ARBA" id="ARBA00008045"/>
    </source>
</evidence>
<feature type="compositionally biased region" description="Basic and acidic residues" evidence="4">
    <location>
        <begin position="55"/>
        <end position="69"/>
    </location>
</feature>
<organism evidence="5 6">
    <name type="scientific">Perkinsus olseni</name>
    <name type="common">Perkinsus atlanticus</name>
    <dbReference type="NCBI Taxonomy" id="32597"/>
    <lineage>
        <taxon>Eukaryota</taxon>
        <taxon>Sar</taxon>
        <taxon>Alveolata</taxon>
        <taxon>Perkinsozoa</taxon>
        <taxon>Perkinsea</taxon>
        <taxon>Perkinsida</taxon>
        <taxon>Perkinsidae</taxon>
        <taxon>Perkinsus</taxon>
    </lineage>
</organism>
<reference evidence="5 6" key="1">
    <citation type="submission" date="2020-04" db="EMBL/GenBank/DDBJ databases">
        <title>Perkinsus olseni comparative genomics.</title>
        <authorList>
            <person name="Bogema D.R."/>
        </authorList>
    </citation>
    <scope>NUCLEOTIDE SEQUENCE [LARGE SCALE GENOMIC DNA]</scope>
    <source>
        <strain evidence="5">ATCC PRA-205</strain>
    </source>
</reference>
<dbReference type="GO" id="GO:0016272">
    <property type="term" value="C:prefoldin complex"/>
    <property type="evidence" value="ECO:0007669"/>
    <property type="project" value="InterPro"/>
</dbReference>
<evidence type="ECO:0000256" key="4">
    <source>
        <dbReference type="SAM" id="MobiDB-lite"/>
    </source>
</evidence>
<evidence type="ECO:0000313" key="5">
    <source>
        <dbReference type="EMBL" id="KAF4747213.1"/>
    </source>
</evidence>
<comment type="similarity">
    <text evidence="1">Belongs to the prefoldin subunit beta family.</text>
</comment>
<evidence type="ECO:0000256" key="2">
    <source>
        <dbReference type="ARBA" id="ARBA00023186"/>
    </source>
</evidence>
<dbReference type="InterPro" id="IPR016661">
    <property type="entry name" value="PFDN4"/>
</dbReference>
<dbReference type="GO" id="GO:0051082">
    <property type="term" value="F:unfolded protein binding"/>
    <property type="evidence" value="ECO:0007669"/>
    <property type="project" value="InterPro"/>
</dbReference>
<feature type="compositionally biased region" description="Basic and acidic residues" evidence="4">
    <location>
        <begin position="78"/>
        <end position="87"/>
    </location>
</feature>
<sequence length="629" mass="70495">GFAVPAKTTRELLALRLGLYNEEGFSGPVHPFTAVPRGKRPAGRLAAAGGPQIRPDSRDPLLEMPKVDGDESGWNERTSGEEHEGSRKSVQVAQPPSALKSSSLDRVNSIIEGLAEVGVDVAALFIMSTATAASAAAATGDIDVTMDDQLRINRFSRLNQTYEEMEEEMLQLKEKLKLCDSAVEEVELCMDDDGLMLSVGECFVPVDEDQALENVENKKDELSAEMDRLTQKSDAIQEEMRELKKVLCAKFGDTINLGEDSDEDLMREWTRMAVEEWRAIRTLHDVASVCLAVEEVERVRAARLEAVDKERRQRQAEVEDSLIVMREARMEALGEEMRAEQERMREELNEWCVEERTARMRSMQEDFERRTAELDEKLEDHKRALRERVANLDESQRRAIELLVKGGLTAMLRAMVDEDSRGSSVNSSTGSGAKRSPNVDEIPPLVELRKSIDQLDLDATRRRVFDHKLEALRAQFGHSQKHMRECTDFTERIAQVTWDSYQEVLRLLARPNIVTGEAEVLECLSLDDHTEELREALEAERQLLEANKDVDAQLRAEMGSLIGVPKRSAPVPQEKVAESPPELDRIVQEFEVLQQQRAAVLLNSKCGGGGFCCFIMPGKGGKAADLHNG</sequence>
<feature type="region of interest" description="Disordered" evidence="4">
    <location>
        <begin position="33"/>
        <end position="100"/>
    </location>
</feature>
<evidence type="ECO:0000256" key="3">
    <source>
        <dbReference type="SAM" id="Coils"/>
    </source>
</evidence>
<dbReference type="Proteomes" id="UP000574390">
    <property type="component" value="Unassembled WGS sequence"/>
</dbReference>
<feature type="compositionally biased region" description="Low complexity" evidence="4">
    <location>
        <begin position="422"/>
        <end position="432"/>
    </location>
</feature>
<dbReference type="CDD" id="cd23165">
    <property type="entry name" value="Prefoldin_4"/>
    <property type="match status" value="1"/>
</dbReference>
<dbReference type="Pfam" id="PF01920">
    <property type="entry name" value="Prefoldin_2"/>
    <property type="match status" value="1"/>
</dbReference>
<accession>A0A7J6TPS3</accession>
<feature type="compositionally biased region" description="Polar residues" evidence="4">
    <location>
        <begin position="88"/>
        <end position="100"/>
    </location>
</feature>
<proteinExistence type="inferred from homology"/>
<keyword evidence="2" id="KW-0143">Chaperone</keyword>
<evidence type="ECO:0000313" key="6">
    <source>
        <dbReference type="Proteomes" id="UP000574390"/>
    </source>
</evidence>
<feature type="coiled-coil region" evidence="3">
    <location>
        <begin position="299"/>
        <end position="398"/>
    </location>
</feature>
<dbReference type="GO" id="GO:0005737">
    <property type="term" value="C:cytoplasm"/>
    <property type="evidence" value="ECO:0007669"/>
    <property type="project" value="TreeGrafter"/>
</dbReference>
<gene>
    <name evidence="5" type="primary">PFDN4_2</name>
    <name evidence="5" type="ORF">FOZ62_027992</name>
</gene>
<name>A0A7J6TPS3_PEROL</name>
<feature type="coiled-coil region" evidence="3">
    <location>
        <begin position="526"/>
        <end position="556"/>
    </location>
</feature>
<keyword evidence="3" id="KW-0175">Coiled coil</keyword>
<dbReference type="PANTHER" id="PTHR21100:SF9">
    <property type="entry name" value="PREFOLDIN SUBUNIT 4"/>
    <property type="match status" value="1"/>
</dbReference>
<feature type="region of interest" description="Disordered" evidence="4">
    <location>
        <begin position="418"/>
        <end position="442"/>
    </location>
</feature>
<comment type="caution">
    <text evidence="5">The sequence shown here is derived from an EMBL/GenBank/DDBJ whole genome shotgun (WGS) entry which is preliminary data.</text>
</comment>
<feature type="non-terminal residue" evidence="5">
    <location>
        <position position="1"/>
    </location>
</feature>
<dbReference type="Gene3D" id="1.10.287.370">
    <property type="match status" value="1"/>
</dbReference>
<dbReference type="InterPro" id="IPR002777">
    <property type="entry name" value="PFD_beta-like"/>
</dbReference>
<feature type="coiled-coil region" evidence="3">
    <location>
        <begin position="155"/>
        <end position="182"/>
    </location>
</feature>
<protein>
    <submittedName>
        <fullName evidence="5">Prefoldin subunit 4</fullName>
    </submittedName>
</protein>
<dbReference type="GO" id="GO:0006457">
    <property type="term" value="P:protein folding"/>
    <property type="evidence" value="ECO:0007669"/>
    <property type="project" value="InterPro"/>
</dbReference>
<dbReference type="PANTHER" id="PTHR21100">
    <property type="entry name" value="PREFOLDIN SUBUNIT 4"/>
    <property type="match status" value="1"/>
</dbReference>
<feature type="non-terminal residue" evidence="5">
    <location>
        <position position="629"/>
    </location>
</feature>
<dbReference type="InterPro" id="IPR009053">
    <property type="entry name" value="Prefoldin"/>
</dbReference>